<comment type="caution">
    <text evidence="3">The sequence shown here is derived from an EMBL/GenBank/DDBJ whole genome shotgun (WGS) entry which is preliminary data.</text>
</comment>
<dbReference type="Proteomes" id="UP001139347">
    <property type="component" value="Unassembled WGS sequence"/>
</dbReference>
<reference evidence="3" key="1">
    <citation type="submission" date="2022-04" db="EMBL/GenBank/DDBJ databases">
        <title>Paenibacillus mangrovi sp. nov., a novel endophytic bacterium isolated from bark of Kandelia candel.</title>
        <authorList>
            <person name="Tuo L."/>
        </authorList>
    </citation>
    <scope>NUCLEOTIDE SEQUENCE</scope>
    <source>
        <strain evidence="3">KQZ6P-2</strain>
    </source>
</reference>
<feature type="compositionally biased region" description="Basic and acidic residues" evidence="1">
    <location>
        <begin position="57"/>
        <end position="70"/>
    </location>
</feature>
<feature type="transmembrane region" description="Helical" evidence="2">
    <location>
        <begin position="6"/>
        <end position="24"/>
    </location>
</feature>
<evidence type="ECO:0000256" key="2">
    <source>
        <dbReference type="SAM" id="Phobius"/>
    </source>
</evidence>
<dbReference type="RefSeq" id="WP_244722160.1">
    <property type="nucleotide sequence ID" value="NZ_JALIRP010000002.1"/>
</dbReference>
<evidence type="ECO:0000313" key="4">
    <source>
        <dbReference type="Proteomes" id="UP001139347"/>
    </source>
</evidence>
<dbReference type="EMBL" id="JALIRP010000002">
    <property type="protein sequence ID" value="MCJ8011421.1"/>
    <property type="molecule type" value="Genomic_DNA"/>
</dbReference>
<proteinExistence type="predicted"/>
<feature type="compositionally biased region" description="Basic residues" evidence="1">
    <location>
        <begin position="171"/>
        <end position="180"/>
    </location>
</feature>
<evidence type="ECO:0000256" key="1">
    <source>
        <dbReference type="SAM" id="MobiDB-lite"/>
    </source>
</evidence>
<protein>
    <submittedName>
        <fullName evidence="3">Uncharacterized protein</fullName>
    </submittedName>
</protein>
<keyword evidence="4" id="KW-1185">Reference proteome</keyword>
<keyword evidence="2" id="KW-0472">Membrane</keyword>
<evidence type="ECO:0000313" key="3">
    <source>
        <dbReference type="EMBL" id="MCJ8011421.1"/>
    </source>
</evidence>
<feature type="region of interest" description="Disordered" evidence="1">
    <location>
        <begin position="82"/>
        <end position="103"/>
    </location>
</feature>
<name>A0A9X1WMM0_9BACL</name>
<accession>A0A9X1WMM0</accession>
<keyword evidence="2" id="KW-1133">Transmembrane helix</keyword>
<feature type="region of interest" description="Disordered" evidence="1">
    <location>
        <begin position="126"/>
        <end position="180"/>
    </location>
</feature>
<sequence length="180" mass="20496">MWILDNFYWILIIGFAILSALSKSGKSKQKQNSRGMPSFDGKGGFERRNKAPATVEAPRERKVEKEPDFVAERKAAERSFEFQGYGPDYETGEGVSGMWEAEEKPETLADYEREMQQHLNRVNASLDRIEKAATESYSKQKRRTEPAQPVSPLAKEARNGLIWAEILGPPRSKRPYSGRK</sequence>
<keyword evidence="2" id="KW-0812">Transmembrane</keyword>
<feature type="region of interest" description="Disordered" evidence="1">
    <location>
        <begin position="26"/>
        <end position="70"/>
    </location>
</feature>
<dbReference type="AlphaFoldDB" id="A0A9X1WMM0"/>
<gene>
    <name evidence="3" type="ORF">MUG84_06630</name>
</gene>
<organism evidence="3 4">
    <name type="scientific">Paenibacillus mangrovi</name>
    <dbReference type="NCBI Taxonomy" id="2931978"/>
    <lineage>
        <taxon>Bacteria</taxon>
        <taxon>Bacillati</taxon>
        <taxon>Bacillota</taxon>
        <taxon>Bacilli</taxon>
        <taxon>Bacillales</taxon>
        <taxon>Paenibacillaceae</taxon>
        <taxon>Paenibacillus</taxon>
    </lineage>
</organism>